<organism evidence="2 3">
    <name type="scientific">Sphaerobolus stellatus (strain SS14)</name>
    <dbReference type="NCBI Taxonomy" id="990650"/>
    <lineage>
        <taxon>Eukaryota</taxon>
        <taxon>Fungi</taxon>
        <taxon>Dikarya</taxon>
        <taxon>Basidiomycota</taxon>
        <taxon>Agaricomycotina</taxon>
        <taxon>Agaricomycetes</taxon>
        <taxon>Phallomycetidae</taxon>
        <taxon>Geastrales</taxon>
        <taxon>Sphaerobolaceae</taxon>
        <taxon>Sphaerobolus</taxon>
    </lineage>
</organism>
<dbReference type="AlphaFoldDB" id="A0A0C9W5U2"/>
<evidence type="ECO:0000313" key="3">
    <source>
        <dbReference type="Proteomes" id="UP000054279"/>
    </source>
</evidence>
<proteinExistence type="predicted"/>
<feature type="region of interest" description="Disordered" evidence="1">
    <location>
        <begin position="1"/>
        <end position="22"/>
    </location>
</feature>
<gene>
    <name evidence="2" type="ORF">M422DRAFT_28645</name>
</gene>
<dbReference type="HOGENOM" id="CLU_2869084_0_0_1"/>
<reference evidence="2 3" key="1">
    <citation type="submission" date="2014-06" db="EMBL/GenBank/DDBJ databases">
        <title>Evolutionary Origins and Diversification of the Mycorrhizal Mutualists.</title>
        <authorList>
            <consortium name="DOE Joint Genome Institute"/>
            <consortium name="Mycorrhizal Genomics Consortium"/>
            <person name="Kohler A."/>
            <person name="Kuo A."/>
            <person name="Nagy L.G."/>
            <person name="Floudas D."/>
            <person name="Copeland A."/>
            <person name="Barry K.W."/>
            <person name="Cichocki N."/>
            <person name="Veneault-Fourrey C."/>
            <person name="LaButti K."/>
            <person name="Lindquist E.A."/>
            <person name="Lipzen A."/>
            <person name="Lundell T."/>
            <person name="Morin E."/>
            <person name="Murat C."/>
            <person name="Riley R."/>
            <person name="Ohm R."/>
            <person name="Sun H."/>
            <person name="Tunlid A."/>
            <person name="Henrissat B."/>
            <person name="Grigoriev I.V."/>
            <person name="Hibbett D.S."/>
            <person name="Martin F."/>
        </authorList>
    </citation>
    <scope>NUCLEOTIDE SEQUENCE [LARGE SCALE GENOMIC DNA]</scope>
    <source>
        <strain evidence="2 3">SS14</strain>
    </source>
</reference>
<keyword evidence="3" id="KW-1185">Reference proteome</keyword>
<evidence type="ECO:0000313" key="2">
    <source>
        <dbReference type="EMBL" id="KIJ47846.1"/>
    </source>
</evidence>
<dbReference type="EMBL" id="KN837100">
    <property type="protein sequence ID" value="KIJ47846.1"/>
    <property type="molecule type" value="Genomic_DNA"/>
</dbReference>
<dbReference type="Proteomes" id="UP000054279">
    <property type="component" value="Unassembled WGS sequence"/>
</dbReference>
<name>A0A0C9W5U2_SPHS4</name>
<sequence length="64" mass="7194">MTRPTEVRMMSSKDSEYSTLPKSPSMGHTILLLHNAFPIAPSHRTIITHLHPRHILPGDAVVRL</sequence>
<protein>
    <submittedName>
        <fullName evidence="2">Uncharacterized protein</fullName>
    </submittedName>
</protein>
<accession>A0A0C9W5U2</accession>
<evidence type="ECO:0000256" key="1">
    <source>
        <dbReference type="SAM" id="MobiDB-lite"/>
    </source>
</evidence>